<organism evidence="2 3">
    <name type="scientific">Methanothermobacter tenebrarum</name>
    <dbReference type="NCBI Taxonomy" id="680118"/>
    <lineage>
        <taxon>Archaea</taxon>
        <taxon>Methanobacteriati</taxon>
        <taxon>Methanobacteriota</taxon>
        <taxon>Methanomada group</taxon>
        <taxon>Methanobacteria</taxon>
        <taxon>Methanobacteriales</taxon>
        <taxon>Methanobacteriaceae</taxon>
        <taxon>Methanothermobacter</taxon>
    </lineage>
</organism>
<dbReference type="Proteomes" id="UP000831817">
    <property type="component" value="Chromosome"/>
</dbReference>
<feature type="transmembrane region" description="Helical" evidence="1">
    <location>
        <begin position="256"/>
        <end position="276"/>
    </location>
</feature>
<dbReference type="EMBL" id="AP025698">
    <property type="protein sequence ID" value="BDH79566.1"/>
    <property type="molecule type" value="Genomic_DNA"/>
</dbReference>
<evidence type="ECO:0000256" key="1">
    <source>
        <dbReference type="SAM" id="Phobius"/>
    </source>
</evidence>
<evidence type="ECO:0000313" key="3">
    <source>
        <dbReference type="Proteomes" id="UP000831817"/>
    </source>
</evidence>
<proteinExistence type="predicted"/>
<keyword evidence="1" id="KW-0812">Transmembrane</keyword>
<protein>
    <recommendedName>
        <fullName evidence="4">DUF916 domain-containing protein</fullName>
    </recommendedName>
</protein>
<keyword evidence="3" id="KW-1185">Reference proteome</keyword>
<keyword evidence="1" id="KW-0472">Membrane</keyword>
<reference evidence="2 3" key="1">
    <citation type="submission" date="2022-04" db="EMBL/GenBank/DDBJ databases">
        <title>Complete genome of Methanothermobacter tenebrarum strain RMAS.</title>
        <authorList>
            <person name="Nakamura K."/>
            <person name="Oshima K."/>
            <person name="Hattori M."/>
            <person name="Kamagata Y."/>
            <person name="Takamizawa K."/>
        </authorList>
    </citation>
    <scope>NUCLEOTIDE SEQUENCE [LARGE SCALE GENOMIC DNA]</scope>
    <source>
        <strain evidence="2 3">RMAS</strain>
    </source>
</reference>
<accession>A0ABM7YDS0</accession>
<evidence type="ECO:0008006" key="4">
    <source>
        <dbReference type="Google" id="ProtNLM"/>
    </source>
</evidence>
<gene>
    <name evidence="2" type="ORF">MTTB_09450</name>
</gene>
<evidence type="ECO:0000313" key="2">
    <source>
        <dbReference type="EMBL" id="BDH79566.1"/>
    </source>
</evidence>
<sequence length="290" mass="32154">MRRGLIILIILLFLMSLVSSVNLVVSPTRFEIKNTTHFQGKVTVGNFGNETINVEVDKKRILKDRLHLLLVDGGAADWIKVKEAKFTLNPGERKDVHFEVVVPSNYNYRDAVGALVVRATPKATPRAAGGTQVVLKQGTEIIVPVVIGLPGPIRESLKLENFKAPFIIISPLSGEFKYTLHNVGNCYQNFTGVITLKGWFTTTRINSTGGVYPGDKYTDVIAWKPGPWDVGLYSANVNIEYGKYGPHEPLKATSQVIVIPGWLLILIIIILVSRLLKGKKMPIKIKIEKE</sequence>
<name>A0ABM7YDS0_9EURY</name>
<keyword evidence="1" id="KW-1133">Transmembrane helix</keyword>